<dbReference type="Gene3D" id="1.10.630.10">
    <property type="entry name" value="Cytochrome P450"/>
    <property type="match status" value="1"/>
</dbReference>
<protein>
    <recommendedName>
        <fullName evidence="13">Cytochrome P450 CYP736A12-like protein</fullName>
    </recommendedName>
</protein>
<evidence type="ECO:0000256" key="7">
    <source>
        <dbReference type="ARBA" id="ARBA00023004"/>
    </source>
</evidence>
<comment type="subcellular location">
    <subcellularLocation>
        <location evidence="2">Membrane</location>
    </subcellularLocation>
</comment>
<dbReference type="GO" id="GO:0020037">
    <property type="term" value="F:heme binding"/>
    <property type="evidence" value="ECO:0007669"/>
    <property type="project" value="InterPro"/>
</dbReference>
<comment type="similarity">
    <text evidence="3 11">Belongs to the cytochrome P450 family.</text>
</comment>
<keyword evidence="4 10" id="KW-0349">Heme</keyword>
<evidence type="ECO:0000256" key="3">
    <source>
        <dbReference type="ARBA" id="ARBA00010617"/>
    </source>
</evidence>
<evidence type="ECO:0000256" key="11">
    <source>
        <dbReference type="RuleBase" id="RU000461"/>
    </source>
</evidence>
<proteinExistence type="inferred from homology"/>
<evidence type="ECO:0000256" key="5">
    <source>
        <dbReference type="ARBA" id="ARBA00022723"/>
    </source>
</evidence>
<keyword evidence="9" id="KW-0472">Membrane</keyword>
<keyword evidence="6 11" id="KW-0560">Oxidoreductase</keyword>
<dbReference type="GO" id="GO:0016020">
    <property type="term" value="C:membrane"/>
    <property type="evidence" value="ECO:0007669"/>
    <property type="project" value="UniProtKB-SubCell"/>
</dbReference>
<dbReference type="InterPro" id="IPR001128">
    <property type="entry name" value="Cyt_P450"/>
</dbReference>
<dbReference type="PROSITE" id="PS00086">
    <property type="entry name" value="CYTOCHROME_P450"/>
    <property type="match status" value="1"/>
</dbReference>
<dbReference type="InterPro" id="IPR036396">
    <property type="entry name" value="Cyt_P450_sf"/>
</dbReference>
<dbReference type="Pfam" id="PF00067">
    <property type="entry name" value="p450"/>
    <property type="match status" value="1"/>
</dbReference>
<dbReference type="PRINTS" id="PR00385">
    <property type="entry name" value="P450"/>
</dbReference>
<evidence type="ECO:0000256" key="4">
    <source>
        <dbReference type="ARBA" id="ARBA00022617"/>
    </source>
</evidence>
<keyword evidence="8 11" id="KW-0503">Monooxygenase</keyword>
<keyword evidence="7 10" id="KW-0408">Iron</keyword>
<dbReference type="EnsemblPlants" id="MELO3C007796.2.1">
    <property type="protein sequence ID" value="MELO3C007796.2.1"/>
    <property type="gene ID" value="MELO3C007796.2"/>
</dbReference>
<dbReference type="PANTHER" id="PTHR47943">
    <property type="entry name" value="CYTOCHROME P450 93A3-LIKE"/>
    <property type="match status" value="1"/>
</dbReference>
<comment type="cofactor">
    <cofactor evidence="1 10">
        <name>heme</name>
        <dbReference type="ChEBI" id="CHEBI:30413"/>
    </cofactor>
</comment>
<evidence type="ECO:0000256" key="9">
    <source>
        <dbReference type="ARBA" id="ARBA00023136"/>
    </source>
</evidence>
<dbReference type="Gramene" id="MELO3C007796.2.1">
    <property type="protein sequence ID" value="MELO3C007796.2.1"/>
    <property type="gene ID" value="MELO3C007796.2"/>
</dbReference>
<dbReference type="AlphaFoldDB" id="A0A9I9CSU2"/>
<evidence type="ECO:0000256" key="1">
    <source>
        <dbReference type="ARBA" id="ARBA00001971"/>
    </source>
</evidence>
<evidence type="ECO:0000256" key="2">
    <source>
        <dbReference type="ARBA" id="ARBA00004370"/>
    </source>
</evidence>
<dbReference type="GO" id="GO:0005506">
    <property type="term" value="F:iron ion binding"/>
    <property type="evidence" value="ECO:0007669"/>
    <property type="project" value="InterPro"/>
</dbReference>
<dbReference type="PANTHER" id="PTHR47943:SF2">
    <property type="entry name" value="CYTOCHROME P450"/>
    <property type="match status" value="1"/>
</dbReference>
<dbReference type="FunFam" id="1.10.630.10:FF:000126">
    <property type="entry name" value="Predicted protein"/>
    <property type="match status" value="1"/>
</dbReference>
<evidence type="ECO:0000313" key="12">
    <source>
        <dbReference type="EnsemblPlants" id="MELO3C007796.2.1"/>
    </source>
</evidence>
<dbReference type="GO" id="GO:0016705">
    <property type="term" value="F:oxidoreductase activity, acting on paired donors, with incorporation or reduction of molecular oxygen"/>
    <property type="evidence" value="ECO:0007669"/>
    <property type="project" value="InterPro"/>
</dbReference>
<organism evidence="12">
    <name type="scientific">Cucumis melo</name>
    <name type="common">Muskmelon</name>
    <dbReference type="NCBI Taxonomy" id="3656"/>
    <lineage>
        <taxon>Eukaryota</taxon>
        <taxon>Viridiplantae</taxon>
        <taxon>Streptophyta</taxon>
        <taxon>Embryophyta</taxon>
        <taxon>Tracheophyta</taxon>
        <taxon>Spermatophyta</taxon>
        <taxon>Magnoliopsida</taxon>
        <taxon>eudicotyledons</taxon>
        <taxon>Gunneridae</taxon>
        <taxon>Pentapetalae</taxon>
        <taxon>rosids</taxon>
        <taxon>fabids</taxon>
        <taxon>Cucurbitales</taxon>
        <taxon>Cucurbitaceae</taxon>
        <taxon>Benincaseae</taxon>
        <taxon>Cucumis</taxon>
    </lineage>
</organism>
<dbReference type="SUPFAM" id="SSF48264">
    <property type="entry name" value="Cytochrome P450"/>
    <property type="match status" value="1"/>
</dbReference>
<evidence type="ECO:0000256" key="10">
    <source>
        <dbReference type="PIRSR" id="PIRSR602401-1"/>
    </source>
</evidence>
<dbReference type="InterPro" id="IPR017972">
    <property type="entry name" value="Cyt_P450_CS"/>
</dbReference>
<evidence type="ECO:0000256" key="6">
    <source>
        <dbReference type="ARBA" id="ARBA00023002"/>
    </source>
</evidence>
<evidence type="ECO:0008006" key="13">
    <source>
        <dbReference type="Google" id="ProtNLM"/>
    </source>
</evidence>
<evidence type="ECO:0000256" key="8">
    <source>
        <dbReference type="ARBA" id="ARBA00023033"/>
    </source>
</evidence>
<dbReference type="GO" id="GO:0004497">
    <property type="term" value="F:monooxygenase activity"/>
    <property type="evidence" value="ECO:0007669"/>
    <property type="project" value="UniProtKB-KW"/>
</dbReference>
<reference evidence="12" key="1">
    <citation type="submission" date="2023-03" db="UniProtKB">
        <authorList>
            <consortium name="EnsemblPlants"/>
        </authorList>
    </citation>
    <scope>IDENTIFICATION</scope>
</reference>
<feature type="binding site" description="axial binding residue" evidence="10">
    <location>
        <position position="242"/>
    </location>
    <ligand>
        <name>heme</name>
        <dbReference type="ChEBI" id="CHEBI:30413"/>
    </ligand>
    <ligandPart>
        <name>Fe</name>
        <dbReference type="ChEBI" id="CHEBI:18248"/>
    </ligandPart>
</feature>
<dbReference type="InterPro" id="IPR002401">
    <property type="entry name" value="Cyt_P450_E_grp-I"/>
</dbReference>
<accession>A0A9I9CSU2</accession>
<sequence length="287" mass="32859">MNYGQKNLIFAPYGPYWRNMRKMCTLELLSNLKINSFKSIRKHELVSLIEYLKDAAHYKGVVNFSAKTKDFVDVMLELMNFQEETYQIDRSAIKAIVLDVLTAAKETSATAIGWGMSELIKHPHTMKKLQEELEKEIGLDKIVEESDLERLEYLKMVVKEIFRLYPPAPLLLPHEALQDCIVDGFHIPKKSRIIINAWAIGRDPNSRIDPHKFDPERFIGSQVDVKGRDFQLIPFGSGRRGCPGMQLGLTLVQFVLAQLVHCFDWTLPNGMSASEFDRTEVLSLTCL</sequence>
<name>A0A9I9CSU2_CUCME</name>
<keyword evidence="5 10" id="KW-0479">Metal-binding</keyword>
<dbReference type="PRINTS" id="PR00463">
    <property type="entry name" value="EP450I"/>
</dbReference>